<proteinExistence type="predicted"/>
<dbReference type="InterPro" id="IPR001810">
    <property type="entry name" value="F-box_dom"/>
</dbReference>
<dbReference type="Proteomes" id="UP001154282">
    <property type="component" value="Unassembled WGS sequence"/>
</dbReference>
<dbReference type="InterPro" id="IPR036047">
    <property type="entry name" value="F-box-like_dom_sf"/>
</dbReference>
<dbReference type="SUPFAM" id="SSF81383">
    <property type="entry name" value="F-box domain"/>
    <property type="match status" value="1"/>
</dbReference>
<comment type="caution">
    <text evidence="2">The sequence shown here is derived from an EMBL/GenBank/DDBJ whole genome shotgun (WGS) entry which is preliminary data.</text>
</comment>
<reference evidence="2" key="1">
    <citation type="submission" date="2022-08" db="EMBL/GenBank/DDBJ databases">
        <authorList>
            <person name="Gutierrez-Valencia J."/>
        </authorList>
    </citation>
    <scope>NUCLEOTIDE SEQUENCE</scope>
</reference>
<dbReference type="Pfam" id="PF00646">
    <property type="entry name" value="F-box"/>
    <property type="match status" value="1"/>
</dbReference>
<dbReference type="SMART" id="SM00256">
    <property type="entry name" value="FBOX"/>
    <property type="match status" value="1"/>
</dbReference>
<evidence type="ECO:0000313" key="3">
    <source>
        <dbReference type="Proteomes" id="UP001154282"/>
    </source>
</evidence>
<evidence type="ECO:0000259" key="1">
    <source>
        <dbReference type="SMART" id="SM00256"/>
    </source>
</evidence>
<dbReference type="InterPro" id="IPR053197">
    <property type="entry name" value="F-box_SCFL_complex_component"/>
</dbReference>
<dbReference type="PANTHER" id="PTHR34223">
    <property type="entry name" value="OS11G0201299 PROTEIN"/>
    <property type="match status" value="1"/>
</dbReference>
<feature type="domain" description="F-box" evidence="1">
    <location>
        <begin position="25"/>
        <end position="66"/>
    </location>
</feature>
<evidence type="ECO:0000313" key="2">
    <source>
        <dbReference type="EMBL" id="CAI0439993.1"/>
    </source>
</evidence>
<accession>A0AAV0M3H2</accession>
<dbReference type="InterPro" id="IPR032675">
    <property type="entry name" value="LRR_dom_sf"/>
</dbReference>
<sequence length="476" mass="53258">MSQPSSGGDGEEEVAAEEIGRVGNLPDDILHHILSLLADTKTAVQTSLISKRWRHLWKDVPVLNLDQNSFPSGEGYRTFVRNLLHHRSNQTTIDRLSFTARGMDIESFHMVLDHAGRTGRLLRALSVRHSCVVSRYRNMVASIVRHKLHESLEDLELTGFRIVVDHDVIQGGGFRMLKALSLTVCFSVDLGVALSCFGGGMLTTLELRGCWLNFYDGDDDPFAVLPCLKSLKLLDCRMTVRSTSLVGFKVSGLQLRELEIRYMFLIGSFAVSEVLAPKLESFRCTGLVSRIEGLRELNFPSLVRASSESTYWQSRFCDMEALIRNEVSRFTGLDDFRAFCLFLFRDGGDDPFADLPRLECLKVINCVSTSRVVKVSGLRLPSLQIDNADGFGIGELLAPRLESFCYSSCVVRLLELRPLNLPSLGRASVRLKHICGLSDEQARRAVMSLLRGLCNAKSLRLMFRRYASEVGKLSLN</sequence>
<dbReference type="InterPro" id="IPR053781">
    <property type="entry name" value="F-box_AtFBL13-like"/>
</dbReference>
<protein>
    <recommendedName>
        <fullName evidence="1">F-box domain-containing protein</fullName>
    </recommendedName>
</protein>
<gene>
    <name evidence="2" type="ORF">LITE_LOCUS26352</name>
</gene>
<name>A0AAV0M3H2_9ROSI</name>
<dbReference type="Gene3D" id="1.20.1280.50">
    <property type="match status" value="1"/>
</dbReference>
<dbReference type="CDD" id="cd22160">
    <property type="entry name" value="F-box_AtFBL13-like"/>
    <property type="match status" value="1"/>
</dbReference>
<keyword evidence="3" id="KW-1185">Reference proteome</keyword>
<dbReference type="AlphaFoldDB" id="A0AAV0M3H2"/>
<dbReference type="PANTHER" id="PTHR34223:SF83">
    <property type="entry name" value="F-BOX DOMAIN-CONTAINING PROTEIN"/>
    <property type="match status" value="1"/>
</dbReference>
<dbReference type="EMBL" id="CAMGYJ010000006">
    <property type="protein sequence ID" value="CAI0439993.1"/>
    <property type="molecule type" value="Genomic_DNA"/>
</dbReference>
<organism evidence="2 3">
    <name type="scientific">Linum tenue</name>
    <dbReference type="NCBI Taxonomy" id="586396"/>
    <lineage>
        <taxon>Eukaryota</taxon>
        <taxon>Viridiplantae</taxon>
        <taxon>Streptophyta</taxon>
        <taxon>Embryophyta</taxon>
        <taxon>Tracheophyta</taxon>
        <taxon>Spermatophyta</taxon>
        <taxon>Magnoliopsida</taxon>
        <taxon>eudicotyledons</taxon>
        <taxon>Gunneridae</taxon>
        <taxon>Pentapetalae</taxon>
        <taxon>rosids</taxon>
        <taxon>fabids</taxon>
        <taxon>Malpighiales</taxon>
        <taxon>Linaceae</taxon>
        <taxon>Linum</taxon>
    </lineage>
</organism>
<dbReference type="SUPFAM" id="SSF52058">
    <property type="entry name" value="L domain-like"/>
    <property type="match status" value="1"/>
</dbReference>
<dbReference type="Gene3D" id="3.80.10.10">
    <property type="entry name" value="Ribonuclease Inhibitor"/>
    <property type="match status" value="1"/>
</dbReference>